<evidence type="ECO:0000313" key="4">
    <source>
        <dbReference type="Proteomes" id="UP001497497"/>
    </source>
</evidence>
<name>A0AAV2I341_LYMST</name>
<feature type="compositionally biased region" description="Low complexity" evidence="1">
    <location>
        <begin position="43"/>
        <end position="55"/>
    </location>
</feature>
<feature type="region of interest" description="Disordered" evidence="1">
    <location>
        <begin position="21"/>
        <end position="195"/>
    </location>
</feature>
<feature type="non-terminal residue" evidence="3">
    <location>
        <position position="447"/>
    </location>
</feature>
<reference evidence="3 4" key="1">
    <citation type="submission" date="2024-04" db="EMBL/GenBank/DDBJ databases">
        <authorList>
            <consortium name="Genoscope - CEA"/>
            <person name="William W."/>
        </authorList>
    </citation>
    <scope>NUCLEOTIDE SEQUENCE [LARGE SCALE GENOMIC DNA]</scope>
</reference>
<organism evidence="3 4">
    <name type="scientific">Lymnaea stagnalis</name>
    <name type="common">Great pond snail</name>
    <name type="synonym">Helix stagnalis</name>
    <dbReference type="NCBI Taxonomy" id="6523"/>
    <lineage>
        <taxon>Eukaryota</taxon>
        <taxon>Metazoa</taxon>
        <taxon>Spiralia</taxon>
        <taxon>Lophotrochozoa</taxon>
        <taxon>Mollusca</taxon>
        <taxon>Gastropoda</taxon>
        <taxon>Heterobranchia</taxon>
        <taxon>Euthyneura</taxon>
        <taxon>Panpulmonata</taxon>
        <taxon>Hygrophila</taxon>
        <taxon>Lymnaeoidea</taxon>
        <taxon>Lymnaeidae</taxon>
        <taxon>Lymnaea</taxon>
    </lineage>
</organism>
<keyword evidence="4" id="KW-1185">Reference proteome</keyword>
<evidence type="ECO:0000256" key="2">
    <source>
        <dbReference type="SAM" id="SignalP"/>
    </source>
</evidence>
<evidence type="ECO:0000313" key="3">
    <source>
        <dbReference type="EMBL" id="CAL1541068.1"/>
    </source>
</evidence>
<protein>
    <submittedName>
        <fullName evidence="3">Uncharacterized protein</fullName>
    </submittedName>
</protein>
<feature type="signal peptide" evidence="2">
    <location>
        <begin position="1"/>
        <end position="20"/>
    </location>
</feature>
<feature type="compositionally biased region" description="Low complexity" evidence="1">
    <location>
        <begin position="299"/>
        <end position="315"/>
    </location>
</feature>
<feature type="chain" id="PRO_5043629121" evidence="2">
    <location>
        <begin position="21"/>
        <end position="447"/>
    </location>
</feature>
<dbReference type="AlphaFoldDB" id="A0AAV2I341"/>
<feature type="region of interest" description="Disordered" evidence="1">
    <location>
        <begin position="215"/>
        <end position="412"/>
    </location>
</feature>
<dbReference type="Proteomes" id="UP001497497">
    <property type="component" value="Unassembled WGS sequence"/>
</dbReference>
<proteinExistence type="predicted"/>
<gene>
    <name evidence="3" type="ORF">GSLYS_00014710001</name>
</gene>
<feature type="compositionally biased region" description="Basic and acidic residues" evidence="1">
    <location>
        <begin position="184"/>
        <end position="193"/>
    </location>
</feature>
<comment type="caution">
    <text evidence="3">The sequence shown here is derived from an EMBL/GenBank/DDBJ whole genome shotgun (WGS) entry which is preliminary data.</text>
</comment>
<accession>A0AAV2I341</accession>
<feature type="compositionally biased region" description="Gly residues" evidence="1">
    <location>
        <begin position="389"/>
        <end position="412"/>
    </location>
</feature>
<evidence type="ECO:0000256" key="1">
    <source>
        <dbReference type="SAM" id="MobiDB-lite"/>
    </source>
</evidence>
<keyword evidence="2" id="KW-0732">Signal</keyword>
<dbReference type="EMBL" id="CAXITT010000412">
    <property type="protein sequence ID" value="CAL1541068.1"/>
    <property type="molecule type" value="Genomic_DNA"/>
</dbReference>
<sequence length="447" mass="43802">MGDGGAVVYLLVLIMVSASAHSGGKAGTSGGNYESRQFETDNSGSSGKFYGSFGSDNSGASTGKKYSVDTSGKNSAEVLGSKGSGGQKGTDTNKGKDNSANKGESGGNRFASYRAQTGYSGSAGKGYGSYASSNTDNSGKSIKAGVSGNKGSSNRFYDTKGGSFGDYPSDYSKQNGGPGGQDSLDTKSSDFSHKVISGNEGIDIGAGFDESGFGGKSSGLDGGFRGKGTGYDDSGFDGQASGAGGKWSGYDYNGYDNSGSGAKGVNSDDGFAHKQISEIVSGKGDASGHQEGSSDDDQSASAGSGKEYDYSSSNGGKSGGGGSLVQDLSGLSGIDIGTDSGFNHKDSGAGNVDSVGKEGYNSGYSGKGVGYDDSGASGKGSGYDNSGFVGKGAGYDGSGSSGKGSGYDNSGFGGKGSGYDNSGFGGKGSGYDNSGFGGKGAGYEDSG</sequence>
<feature type="compositionally biased region" description="Gly residues" evidence="1">
    <location>
        <begin position="215"/>
        <end position="229"/>
    </location>
</feature>